<sequence length="182" mass="19158">MADSHTNQGNRSPVPWFVATVAVVVATAIFCAVTLSQRASGSEDTRISAPDSSPIASDADAAVGVGDCGAVVDRRFERATCRTSQAPYAVVAVGGAGDSCAVGVSQLHSDGHTLCLVVDLITDGCYTRPTDNAWIAPAACGSAGSMRVRSVHQGARQSRLCTSHQWSYWWERPPVTVCVTRY</sequence>
<organism evidence="2 3">
    <name type="scientific">Gordonia jinhuaensis</name>
    <dbReference type="NCBI Taxonomy" id="1517702"/>
    <lineage>
        <taxon>Bacteria</taxon>
        <taxon>Bacillati</taxon>
        <taxon>Actinomycetota</taxon>
        <taxon>Actinomycetes</taxon>
        <taxon>Mycobacteriales</taxon>
        <taxon>Gordoniaceae</taxon>
        <taxon>Gordonia</taxon>
    </lineage>
</organism>
<protein>
    <submittedName>
        <fullName evidence="2">Uncharacterized protein</fullName>
    </submittedName>
</protein>
<comment type="caution">
    <text evidence="2">The sequence shown here is derived from an EMBL/GenBank/DDBJ whole genome shotgun (WGS) entry which is preliminary data.</text>
</comment>
<dbReference type="Proteomes" id="UP000621454">
    <property type="component" value="Unassembled WGS sequence"/>
</dbReference>
<accession>A0A916T5N9</accession>
<feature type="transmembrane region" description="Helical" evidence="1">
    <location>
        <begin position="16"/>
        <end position="36"/>
    </location>
</feature>
<proteinExistence type="predicted"/>
<reference evidence="2" key="1">
    <citation type="journal article" date="2014" name="Int. J. Syst. Evol. Microbiol.">
        <title>Complete genome sequence of Corynebacterium casei LMG S-19264T (=DSM 44701T), isolated from a smear-ripened cheese.</title>
        <authorList>
            <consortium name="US DOE Joint Genome Institute (JGI-PGF)"/>
            <person name="Walter F."/>
            <person name="Albersmeier A."/>
            <person name="Kalinowski J."/>
            <person name="Ruckert C."/>
        </authorList>
    </citation>
    <scope>NUCLEOTIDE SEQUENCE</scope>
    <source>
        <strain evidence="2">CGMCC 1.12827</strain>
    </source>
</reference>
<dbReference type="EMBL" id="BMGC01000012">
    <property type="protein sequence ID" value="GGB32619.1"/>
    <property type="molecule type" value="Genomic_DNA"/>
</dbReference>
<reference evidence="2" key="2">
    <citation type="submission" date="2020-09" db="EMBL/GenBank/DDBJ databases">
        <authorList>
            <person name="Sun Q."/>
            <person name="Zhou Y."/>
        </authorList>
    </citation>
    <scope>NUCLEOTIDE SEQUENCE</scope>
    <source>
        <strain evidence="2">CGMCC 1.12827</strain>
    </source>
</reference>
<keyword evidence="3" id="KW-1185">Reference proteome</keyword>
<name>A0A916T5N9_9ACTN</name>
<gene>
    <name evidence="2" type="ORF">GCM10011489_21000</name>
</gene>
<evidence type="ECO:0000256" key="1">
    <source>
        <dbReference type="SAM" id="Phobius"/>
    </source>
</evidence>
<dbReference type="RefSeq" id="WP_188586538.1">
    <property type="nucleotide sequence ID" value="NZ_BMGC01000012.1"/>
</dbReference>
<keyword evidence="1" id="KW-0812">Transmembrane</keyword>
<keyword evidence="1" id="KW-1133">Transmembrane helix</keyword>
<evidence type="ECO:0000313" key="3">
    <source>
        <dbReference type="Proteomes" id="UP000621454"/>
    </source>
</evidence>
<keyword evidence="1" id="KW-0472">Membrane</keyword>
<dbReference type="AlphaFoldDB" id="A0A916T5N9"/>
<evidence type="ECO:0000313" key="2">
    <source>
        <dbReference type="EMBL" id="GGB32619.1"/>
    </source>
</evidence>